<proteinExistence type="predicted"/>
<dbReference type="AlphaFoldDB" id="A0AAD8AFC5"/>
<dbReference type="EMBL" id="JASPKZ010001958">
    <property type="protein sequence ID" value="KAJ9596828.1"/>
    <property type="molecule type" value="Genomic_DNA"/>
</dbReference>
<dbReference type="SUPFAM" id="SSF54928">
    <property type="entry name" value="RNA-binding domain, RBD"/>
    <property type="match status" value="1"/>
</dbReference>
<feature type="region of interest" description="Disordered" evidence="1">
    <location>
        <begin position="1"/>
        <end position="46"/>
    </location>
</feature>
<dbReference type="Proteomes" id="UP001233999">
    <property type="component" value="Unassembled WGS sequence"/>
</dbReference>
<accession>A0AAD8AFC5</accession>
<evidence type="ECO:0000313" key="2">
    <source>
        <dbReference type="EMBL" id="KAJ9596828.1"/>
    </source>
</evidence>
<organism evidence="2 3">
    <name type="scientific">Diploptera punctata</name>
    <name type="common">Pacific beetle cockroach</name>
    <dbReference type="NCBI Taxonomy" id="6984"/>
    <lineage>
        <taxon>Eukaryota</taxon>
        <taxon>Metazoa</taxon>
        <taxon>Ecdysozoa</taxon>
        <taxon>Arthropoda</taxon>
        <taxon>Hexapoda</taxon>
        <taxon>Insecta</taxon>
        <taxon>Pterygota</taxon>
        <taxon>Neoptera</taxon>
        <taxon>Polyneoptera</taxon>
        <taxon>Dictyoptera</taxon>
        <taxon>Blattodea</taxon>
        <taxon>Blaberoidea</taxon>
        <taxon>Blaberidae</taxon>
        <taxon>Diplopterinae</taxon>
        <taxon>Diploptera</taxon>
    </lineage>
</organism>
<gene>
    <name evidence="2" type="ORF">L9F63_012147</name>
</gene>
<evidence type="ECO:0000256" key="1">
    <source>
        <dbReference type="SAM" id="MobiDB-lite"/>
    </source>
</evidence>
<reference evidence="2" key="1">
    <citation type="journal article" date="2023" name="IScience">
        <title>Live-bearing cockroach genome reveals convergent evolutionary mechanisms linked to viviparity in insects and beyond.</title>
        <authorList>
            <person name="Fouks B."/>
            <person name="Harrison M.C."/>
            <person name="Mikhailova A.A."/>
            <person name="Marchal E."/>
            <person name="English S."/>
            <person name="Carruthers M."/>
            <person name="Jennings E.C."/>
            <person name="Chiamaka E.L."/>
            <person name="Frigard R.A."/>
            <person name="Pippel M."/>
            <person name="Attardo G.M."/>
            <person name="Benoit J.B."/>
            <person name="Bornberg-Bauer E."/>
            <person name="Tobe S.S."/>
        </authorList>
    </citation>
    <scope>NUCLEOTIDE SEQUENCE</scope>
    <source>
        <strain evidence="2">Stay&amp;Tobe</strain>
    </source>
</reference>
<feature type="compositionally biased region" description="Polar residues" evidence="1">
    <location>
        <begin position="200"/>
        <end position="220"/>
    </location>
</feature>
<feature type="compositionally biased region" description="Polar residues" evidence="1">
    <location>
        <begin position="36"/>
        <end position="46"/>
    </location>
</feature>
<keyword evidence="3" id="KW-1185">Reference proteome</keyword>
<sequence length="331" mass="35861">GSQLKRGDQPGGDASPTSEATKKKSAKSTPRAGSFGSKNSSMIRLNQPDSMWGDQLLKAAADLAGGSDRDGSDSELSDSDHFLTKGAFLLTPSHELSMDKASSICEKMNFKGLFSLTKTATGILFKFSELEDYQAVYKKGFHKVTNARFYKKVPIPCRPQKTFTVFVLEIPEDIPEEDIRHSLYKFGSIVEVTRLPKDSITTPATTGSASTDKTSSTNPAPSDKKALDSGMPIIPPSPPIVRVTLASLEECNILLQNGLDFYGATFFPTEAAASTSVVRTTGRKSILGNRMFDVVTTSGQRVRDILPVFDAAGFTKIPPPATKTVKPRRNR</sequence>
<comment type="caution">
    <text evidence="2">The sequence shown here is derived from an EMBL/GenBank/DDBJ whole genome shotgun (WGS) entry which is preliminary data.</text>
</comment>
<dbReference type="CDD" id="cd00590">
    <property type="entry name" value="RRM_SF"/>
    <property type="match status" value="1"/>
</dbReference>
<evidence type="ECO:0000313" key="3">
    <source>
        <dbReference type="Proteomes" id="UP001233999"/>
    </source>
</evidence>
<feature type="non-terminal residue" evidence="2">
    <location>
        <position position="331"/>
    </location>
</feature>
<protein>
    <submittedName>
        <fullName evidence="2">Uncharacterized protein</fullName>
    </submittedName>
</protein>
<dbReference type="InterPro" id="IPR035979">
    <property type="entry name" value="RBD_domain_sf"/>
</dbReference>
<feature type="region of interest" description="Disordered" evidence="1">
    <location>
        <begin position="200"/>
        <end position="231"/>
    </location>
</feature>
<reference evidence="2" key="2">
    <citation type="submission" date="2023-05" db="EMBL/GenBank/DDBJ databases">
        <authorList>
            <person name="Fouks B."/>
        </authorList>
    </citation>
    <scope>NUCLEOTIDE SEQUENCE</scope>
    <source>
        <strain evidence="2">Stay&amp;Tobe</strain>
        <tissue evidence="2">Testes</tissue>
    </source>
</reference>
<name>A0AAD8AFC5_DIPPU</name>
<dbReference type="GO" id="GO:0003676">
    <property type="term" value="F:nucleic acid binding"/>
    <property type="evidence" value="ECO:0007669"/>
    <property type="project" value="InterPro"/>
</dbReference>